<gene>
    <name evidence="3" type="ORF">OG913_11515</name>
</gene>
<feature type="transmembrane region" description="Helical" evidence="2">
    <location>
        <begin position="6"/>
        <end position="26"/>
    </location>
</feature>
<dbReference type="RefSeq" id="WP_328710331.1">
    <property type="nucleotide sequence ID" value="NZ_CP108085.1"/>
</dbReference>
<keyword evidence="2" id="KW-0812">Transmembrane</keyword>
<dbReference type="Proteomes" id="UP001432011">
    <property type="component" value="Chromosome"/>
</dbReference>
<protein>
    <recommendedName>
        <fullName evidence="5">Glycosyltransferase RgtA/B/C/D-like domain-containing protein</fullName>
    </recommendedName>
</protein>
<feature type="transmembrane region" description="Helical" evidence="2">
    <location>
        <begin position="89"/>
        <end position="108"/>
    </location>
</feature>
<feature type="transmembrane region" description="Helical" evidence="2">
    <location>
        <begin position="203"/>
        <end position="224"/>
    </location>
</feature>
<accession>A0ABZ1SX60</accession>
<feature type="transmembrane region" description="Helical" evidence="2">
    <location>
        <begin position="145"/>
        <end position="161"/>
    </location>
</feature>
<evidence type="ECO:0008006" key="5">
    <source>
        <dbReference type="Google" id="ProtNLM"/>
    </source>
</evidence>
<feature type="compositionally biased region" description="Low complexity" evidence="1">
    <location>
        <begin position="400"/>
        <end position="422"/>
    </location>
</feature>
<dbReference type="EMBL" id="CP108085">
    <property type="protein sequence ID" value="WUP77609.1"/>
    <property type="molecule type" value="Genomic_DNA"/>
</dbReference>
<keyword evidence="4" id="KW-1185">Reference proteome</keyword>
<keyword evidence="2" id="KW-0472">Membrane</keyword>
<reference evidence="3" key="1">
    <citation type="submission" date="2022-10" db="EMBL/GenBank/DDBJ databases">
        <title>The complete genomes of actinobacterial strains from the NBC collection.</title>
        <authorList>
            <person name="Joergensen T.S."/>
            <person name="Alvarez Arevalo M."/>
            <person name="Sterndorff E.B."/>
            <person name="Faurdal D."/>
            <person name="Vuksanovic O."/>
            <person name="Mourched A.-S."/>
            <person name="Charusanti P."/>
            <person name="Shaw S."/>
            <person name="Blin K."/>
            <person name="Weber T."/>
        </authorList>
    </citation>
    <scope>NUCLEOTIDE SEQUENCE</scope>
    <source>
        <strain evidence="3">NBC_00254</strain>
    </source>
</reference>
<feature type="transmembrane region" description="Helical" evidence="2">
    <location>
        <begin position="33"/>
        <end position="51"/>
    </location>
</feature>
<evidence type="ECO:0000256" key="2">
    <source>
        <dbReference type="SAM" id="Phobius"/>
    </source>
</evidence>
<evidence type="ECO:0000313" key="3">
    <source>
        <dbReference type="EMBL" id="WUP77609.1"/>
    </source>
</evidence>
<proteinExistence type="predicted"/>
<feature type="transmembrane region" description="Helical" evidence="2">
    <location>
        <begin position="115"/>
        <end position="133"/>
    </location>
</feature>
<evidence type="ECO:0000256" key="1">
    <source>
        <dbReference type="SAM" id="MobiDB-lite"/>
    </source>
</evidence>
<organism evidence="3 4">
    <name type="scientific">Microbispora hainanensis</name>
    <dbReference type="NCBI Taxonomy" id="568844"/>
    <lineage>
        <taxon>Bacteria</taxon>
        <taxon>Bacillati</taxon>
        <taxon>Actinomycetota</taxon>
        <taxon>Actinomycetes</taxon>
        <taxon>Streptosporangiales</taxon>
        <taxon>Streptosporangiaceae</taxon>
        <taxon>Microbispora</taxon>
    </lineage>
</organism>
<feature type="transmembrane region" description="Helical" evidence="2">
    <location>
        <begin position="316"/>
        <end position="337"/>
    </location>
</feature>
<feature type="region of interest" description="Disordered" evidence="1">
    <location>
        <begin position="399"/>
        <end position="422"/>
    </location>
</feature>
<evidence type="ECO:0000313" key="4">
    <source>
        <dbReference type="Proteomes" id="UP001432011"/>
    </source>
</evidence>
<keyword evidence="2" id="KW-1133">Transmembrane helix</keyword>
<name>A0ABZ1SX60_9ACTN</name>
<feature type="transmembrane region" description="Helical" evidence="2">
    <location>
        <begin position="236"/>
        <end position="253"/>
    </location>
</feature>
<feature type="transmembrane region" description="Helical" evidence="2">
    <location>
        <begin position="349"/>
        <end position="367"/>
    </location>
</feature>
<feature type="transmembrane region" description="Helical" evidence="2">
    <location>
        <begin position="173"/>
        <end position="191"/>
    </location>
</feature>
<sequence>MTAVEYIIVIAAAVLLVVMVHTGLAAPVARRALPVLLAAFAVRLVVHVLVIRSDGLDYGGDNLGYELRALEIVELWRREGLHFVGPGELGSVQSVAVPCNIFAFVMYLCGGRAPLACTAVVALLACLLCVVVYRFARLVGADERAAFRLLVITAFLPGFLLHTSDMFKDGFNAFLVVACIGIAASNLQRFAVRKVLTLGPLLWALWNVRPYMVFMCMLPLLVGVSRIRRALSPRSLVVVAVLMLPLLVVLQGVDQGGPFAVVQDQLDRGQSEHVRLANAEGGSGVVFDDGGNAWNALGPKLLYTMLSPFPWMGGSVALQLGKVDTLLWYWLLYHAFLGARRLWRYDRRLLLILLLFVVPGSIAYATTMANVGLIFRQRIPIVMVTSLLSAISWSRTGPYGRSAADPPAPRAAGPADPLVRRS</sequence>